<proteinExistence type="predicted"/>
<name>A0A936F2G2_9BACT</name>
<dbReference type="Pfam" id="PF07796">
    <property type="entry name" value="DUF1638"/>
    <property type="match status" value="1"/>
</dbReference>
<evidence type="ECO:0000313" key="2">
    <source>
        <dbReference type="EMBL" id="MBK8572566.1"/>
    </source>
</evidence>
<comment type="caution">
    <text evidence="2">The sequence shown here is derived from an EMBL/GenBank/DDBJ whole genome shotgun (WGS) entry which is preliminary data.</text>
</comment>
<sequence>MSRQSRPVRCISCSIFRQEIEALQASGQLDLPVDFLNSMLHMVPAKLEARLQVALEEARRQAPGPDVVLAYGDCCGHMEDLTAEPGTSRTEGINCCEIILGRETYRRLRREGAFFLMPEWARSWRQVFVGQLGLLGPCAKAFMQELHTRLIYLDTGLLPVPREELAAASEFLGLPVEILPVSLDPLLANLRQAVQTAGHHD</sequence>
<organism evidence="2 3">
    <name type="scientific">Candidatus Geothrix odensensis</name>
    <dbReference type="NCBI Taxonomy" id="2954440"/>
    <lineage>
        <taxon>Bacteria</taxon>
        <taxon>Pseudomonadati</taxon>
        <taxon>Acidobacteriota</taxon>
        <taxon>Holophagae</taxon>
        <taxon>Holophagales</taxon>
        <taxon>Holophagaceae</taxon>
        <taxon>Geothrix</taxon>
    </lineage>
</organism>
<dbReference type="AlphaFoldDB" id="A0A936F2G2"/>
<dbReference type="EMBL" id="JADKCH010000005">
    <property type="protein sequence ID" value="MBK8572566.1"/>
    <property type="molecule type" value="Genomic_DNA"/>
</dbReference>
<dbReference type="Proteomes" id="UP000709959">
    <property type="component" value="Unassembled WGS sequence"/>
</dbReference>
<evidence type="ECO:0000313" key="3">
    <source>
        <dbReference type="Proteomes" id="UP000709959"/>
    </source>
</evidence>
<feature type="domain" description="DUF1638" evidence="1">
    <location>
        <begin position="35"/>
        <end position="186"/>
    </location>
</feature>
<accession>A0A936F2G2</accession>
<evidence type="ECO:0000259" key="1">
    <source>
        <dbReference type="Pfam" id="PF07796"/>
    </source>
</evidence>
<protein>
    <submittedName>
        <fullName evidence="2">DUF1638 domain-containing protein</fullName>
    </submittedName>
</protein>
<gene>
    <name evidence="2" type="ORF">IPN91_07925</name>
</gene>
<reference evidence="2 3" key="1">
    <citation type="submission" date="2020-10" db="EMBL/GenBank/DDBJ databases">
        <title>Connecting structure to function with the recovery of over 1000 high-quality activated sludge metagenome-assembled genomes encoding full-length rRNA genes using long-read sequencing.</title>
        <authorList>
            <person name="Singleton C.M."/>
            <person name="Petriglieri F."/>
            <person name="Kristensen J.M."/>
            <person name="Kirkegaard R.H."/>
            <person name="Michaelsen T.Y."/>
            <person name="Andersen M.H."/>
            <person name="Karst S.M."/>
            <person name="Dueholm M.S."/>
            <person name="Nielsen P.H."/>
            <person name="Albertsen M."/>
        </authorList>
    </citation>
    <scope>NUCLEOTIDE SEQUENCE [LARGE SCALE GENOMIC DNA]</scope>
    <source>
        <strain evidence="2">OdNE_18-Q3-R46-58_MAXAC.008</strain>
    </source>
</reference>
<dbReference type="InterPro" id="IPR012437">
    <property type="entry name" value="DUF1638"/>
</dbReference>